<dbReference type="EMBL" id="JBEPLM010000007">
    <property type="protein sequence ID" value="MET3594440.1"/>
    <property type="molecule type" value="Genomic_DNA"/>
</dbReference>
<evidence type="ECO:0000256" key="1">
    <source>
        <dbReference type="SAM" id="MobiDB-lite"/>
    </source>
</evidence>
<organism evidence="2 3">
    <name type="scientific">Mesorhizobium shonense</name>
    <dbReference type="NCBI Taxonomy" id="1209948"/>
    <lineage>
        <taxon>Bacteria</taxon>
        <taxon>Pseudomonadati</taxon>
        <taxon>Pseudomonadota</taxon>
        <taxon>Alphaproteobacteria</taxon>
        <taxon>Hyphomicrobiales</taxon>
        <taxon>Phyllobacteriaceae</taxon>
        <taxon>Mesorhizobium</taxon>
    </lineage>
</organism>
<dbReference type="InterPro" id="IPR009843">
    <property type="entry name" value="DUF1403"/>
</dbReference>
<protein>
    <submittedName>
        <fullName evidence="2">Uncharacterized protein</fullName>
    </submittedName>
</protein>
<evidence type="ECO:0000313" key="3">
    <source>
        <dbReference type="Proteomes" id="UP001549036"/>
    </source>
</evidence>
<dbReference type="Pfam" id="PF07183">
    <property type="entry name" value="DUF1403"/>
    <property type="match status" value="1"/>
</dbReference>
<comment type="caution">
    <text evidence="2">The sequence shown here is derived from an EMBL/GenBank/DDBJ whole genome shotgun (WGS) entry which is preliminary data.</text>
</comment>
<reference evidence="2 3" key="1">
    <citation type="submission" date="2024-06" db="EMBL/GenBank/DDBJ databases">
        <title>Genomic Encyclopedia of Type Strains, Phase IV (KMG-IV): sequencing the most valuable type-strain genomes for metagenomic binning, comparative biology and taxonomic classification.</title>
        <authorList>
            <person name="Goeker M."/>
        </authorList>
    </citation>
    <scope>NUCLEOTIDE SEQUENCE [LARGE SCALE GENOMIC DNA]</scope>
    <source>
        <strain evidence="2 3">DSM 29846</strain>
    </source>
</reference>
<proteinExistence type="predicted"/>
<feature type="compositionally biased region" description="Polar residues" evidence="1">
    <location>
        <begin position="164"/>
        <end position="175"/>
    </location>
</feature>
<sequence length="195" mass="20409">MRVPATFTVSKKVRIGTSTSIVIADWGAGTSDIDAAFQAGAALAALDTLARAQPPWSGAWRQRLALKCAAASMRLAGRAEDAVALRDAWHLRPAGADPGPAGAIPGAWRQLAVQPPAASADWLAKTLKQLGLRWDGGALADLCTASKNSRLRSGRRRSPLASSTWGLTASSSPGGSPTWCWRKACAGRGRCHCHC</sequence>
<gene>
    <name evidence="2" type="ORF">ABID26_003848</name>
</gene>
<keyword evidence="3" id="KW-1185">Reference proteome</keyword>
<dbReference type="Proteomes" id="UP001549036">
    <property type="component" value="Unassembled WGS sequence"/>
</dbReference>
<evidence type="ECO:0000313" key="2">
    <source>
        <dbReference type="EMBL" id="MET3594440.1"/>
    </source>
</evidence>
<accession>A0ABV2HV06</accession>
<name>A0ABV2HV06_9HYPH</name>
<feature type="region of interest" description="Disordered" evidence="1">
    <location>
        <begin position="153"/>
        <end position="176"/>
    </location>
</feature>